<gene>
    <name evidence="1" type="ORF">SKAU_G00211530</name>
</gene>
<evidence type="ECO:0000313" key="1">
    <source>
        <dbReference type="EMBL" id="KAJ8353586.1"/>
    </source>
</evidence>
<dbReference type="Proteomes" id="UP001152622">
    <property type="component" value="Chromosome 7"/>
</dbReference>
<sequence length="106" mass="11646">MLERLHEQRWAVTAVLSDRTVTKLGDAKTLELTDDNWKIIENLLPVLNSLKTATTALCGEAYVSVSMVYPVTMSLLNRHLKPGDDSNKVADFKKTGNILAETDGSG</sequence>
<reference evidence="1" key="1">
    <citation type="journal article" date="2023" name="Science">
        <title>Genome structures resolve the early diversification of teleost fishes.</title>
        <authorList>
            <person name="Parey E."/>
            <person name="Louis A."/>
            <person name="Montfort J."/>
            <person name="Bouchez O."/>
            <person name="Roques C."/>
            <person name="Iampietro C."/>
            <person name="Lluch J."/>
            <person name="Castinel A."/>
            <person name="Donnadieu C."/>
            <person name="Desvignes T."/>
            <person name="Floi Bucao C."/>
            <person name="Jouanno E."/>
            <person name="Wen M."/>
            <person name="Mejri S."/>
            <person name="Dirks R."/>
            <person name="Jansen H."/>
            <person name="Henkel C."/>
            <person name="Chen W.J."/>
            <person name="Zahm M."/>
            <person name="Cabau C."/>
            <person name="Klopp C."/>
            <person name="Thompson A.W."/>
            <person name="Robinson-Rechavi M."/>
            <person name="Braasch I."/>
            <person name="Lecointre G."/>
            <person name="Bobe J."/>
            <person name="Postlethwait J.H."/>
            <person name="Berthelot C."/>
            <person name="Roest Crollius H."/>
            <person name="Guiguen Y."/>
        </authorList>
    </citation>
    <scope>NUCLEOTIDE SEQUENCE</scope>
    <source>
        <strain evidence="1">WJC10195</strain>
    </source>
</reference>
<dbReference type="OrthoDB" id="1607513at2759"/>
<protein>
    <submittedName>
        <fullName evidence="1">Uncharacterized protein</fullName>
    </submittedName>
</protein>
<organism evidence="1 2">
    <name type="scientific">Synaphobranchus kaupii</name>
    <name type="common">Kaup's arrowtooth eel</name>
    <dbReference type="NCBI Taxonomy" id="118154"/>
    <lineage>
        <taxon>Eukaryota</taxon>
        <taxon>Metazoa</taxon>
        <taxon>Chordata</taxon>
        <taxon>Craniata</taxon>
        <taxon>Vertebrata</taxon>
        <taxon>Euteleostomi</taxon>
        <taxon>Actinopterygii</taxon>
        <taxon>Neopterygii</taxon>
        <taxon>Teleostei</taxon>
        <taxon>Anguilliformes</taxon>
        <taxon>Synaphobranchidae</taxon>
        <taxon>Synaphobranchus</taxon>
    </lineage>
</organism>
<dbReference type="AlphaFoldDB" id="A0A9Q1F9I6"/>
<accession>A0A9Q1F9I6</accession>
<evidence type="ECO:0000313" key="2">
    <source>
        <dbReference type="Proteomes" id="UP001152622"/>
    </source>
</evidence>
<name>A0A9Q1F9I6_SYNKA</name>
<dbReference type="EMBL" id="JAINUF010000007">
    <property type="protein sequence ID" value="KAJ8353586.1"/>
    <property type="molecule type" value="Genomic_DNA"/>
</dbReference>
<keyword evidence="2" id="KW-1185">Reference proteome</keyword>
<comment type="caution">
    <text evidence="1">The sequence shown here is derived from an EMBL/GenBank/DDBJ whole genome shotgun (WGS) entry which is preliminary data.</text>
</comment>
<proteinExistence type="predicted"/>